<evidence type="ECO:0000259" key="7">
    <source>
        <dbReference type="PROSITE" id="PS50850"/>
    </source>
</evidence>
<dbReference type="InterPro" id="IPR011701">
    <property type="entry name" value="MFS"/>
</dbReference>
<comment type="subcellular location">
    <subcellularLocation>
        <location evidence="1">Cell membrane</location>
        <topology evidence="1">Multi-pass membrane protein</topology>
    </subcellularLocation>
</comment>
<dbReference type="RefSeq" id="WP_135062567.1">
    <property type="nucleotide sequence ID" value="NZ_CP038266.1"/>
</dbReference>
<keyword evidence="9" id="KW-1185">Reference proteome</keyword>
<evidence type="ECO:0000256" key="6">
    <source>
        <dbReference type="SAM" id="Phobius"/>
    </source>
</evidence>
<accession>A0ABX5SQ30</accession>
<evidence type="ECO:0000256" key="2">
    <source>
        <dbReference type="ARBA" id="ARBA00022475"/>
    </source>
</evidence>
<evidence type="ECO:0000256" key="5">
    <source>
        <dbReference type="ARBA" id="ARBA00023136"/>
    </source>
</evidence>
<dbReference type="Pfam" id="PF07690">
    <property type="entry name" value="MFS_1"/>
    <property type="match status" value="1"/>
</dbReference>
<evidence type="ECO:0000256" key="1">
    <source>
        <dbReference type="ARBA" id="ARBA00004651"/>
    </source>
</evidence>
<reference evidence="8 9" key="1">
    <citation type="submission" date="2019-03" db="EMBL/GenBank/DDBJ databases">
        <authorList>
            <person name="Dong K."/>
        </authorList>
    </citation>
    <scope>NUCLEOTIDE SEQUENCE [LARGE SCALE GENOMIC DNA]</scope>
    <source>
        <strain evidence="9">dk512</strain>
    </source>
</reference>
<dbReference type="PANTHER" id="PTHR43124:SF3">
    <property type="entry name" value="CHLORAMPHENICOL EFFLUX PUMP RV0191"/>
    <property type="match status" value="1"/>
</dbReference>
<feature type="transmembrane region" description="Helical" evidence="6">
    <location>
        <begin position="270"/>
        <end position="289"/>
    </location>
</feature>
<dbReference type="InterPro" id="IPR020846">
    <property type="entry name" value="MFS_dom"/>
</dbReference>
<dbReference type="Gene3D" id="1.20.1250.20">
    <property type="entry name" value="MFS general substrate transporter like domains"/>
    <property type="match status" value="2"/>
</dbReference>
<name>A0ABX5SQ30_9MICO</name>
<keyword evidence="3 6" id="KW-0812">Transmembrane</keyword>
<gene>
    <name evidence="8" type="ORF">E4K62_00565</name>
</gene>
<feature type="transmembrane region" description="Helical" evidence="6">
    <location>
        <begin position="327"/>
        <end position="349"/>
    </location>
</feature>
<keyword evidence="4 6" id="KW-1133">Transmembrane helix</keyword>
<feature type="transmembrane region" description="Helical" evidence="6">
    <location>
        <begin position="162"/>
        <end position="183"/>
    </location>
</feature>
<evidence type="ECO:0000313" key="9">
    <source>
        <dbReference type="Proteomes" id="UP000295748"/>
    </source>
</evidence>
<feature type="transmembrane region" description="Helical" evidence="6">
    <location>
        <begin position="109"/>
        <end position="127"/>
    </location>
</feature>
<sequence>MLRITRTKIVLAVLFAGAFTMGSAEMLVVGMLDLLVADLGVSIAAAGALVTANALGLALGGPILTALTARWDRRRVLLGAGAVFVAVTLVPVLLPAYDLFLALRGVGGAAQGLFIAAAITTATSVVPPARAGRAMATVISGFASASALGLPLGTLLGQAMGWRVSFAVVTAVAIVVLTVGWRVLPSVPARSETRMGGLARAALAPRVLALLAVCALVFTAIQSALTYLVPLLLDVTGVAAPAVGVYLMLYGVTTTLGSAAGGRFADAGAARTLVIGSIGVAASLALLWLGSDSALLAGLAVAGIGVFGMGMAPSMQHRVAELAGPGAPLAASLPSSAVNVGIAAGSLLGGAGVDTVGLTAASATGAVVAVLAIVAALVTSPLRPPTETTTLPASLAHSRKDPA</sequence>
<dbReference type="Proteomes" id="UP000295748">
    <property type="component" value="Chromosome"/>
</dbReference>
<feature type="transmembrane region" description="Helical" evidence="6">
    <location>
        <begin position="295"/>
        <end position="315"/>
    </location>
</feature>
<dbReference type="InterPro" id="IPR050189">
    <property type="entry name" value="MFS_Efflux_Transporters"/>
</dbReference>
<dbReference type="PANTHER" id="PTHR43124">
    <property type="entry name" value="PURINE EFFLUX PUMP PBUE"/>
    <property type="match status" value="1"/>
</dbReference>
<evidence type="ECO:0000256" key="3">
    <source>
        <dbReference type="ARBA" id="ARBA00022692"/>
    </source>
</evidence>
<feature type="transmembrane region" description="Helical" evidence="6">
    <location>
        <begin position="76"/>
        <end position="97"/>
    </location>
</feature>
<feature type="transmembrane region" description="Helical" evidence="6">
    <location>
        <begin position="203"/>
        <end position="221"/>
    </location>
</feature>
<keyword evidence="5 6" id="KW-0472">Membrane</keyword>
<dbReference type="SUPFAM" id="SSF103473">
    <property type="entry name" value="MFS general substrate transporter"/>
    <property type="match status" value="1"/>
</dbReference>
<dbReference type="CDD" id="cd17324">
    <property type="entry name" value="MFS_NepI_like"/>
    <property type="match status" value="1"/>
</dbReference>
<evidence type="ECO:0000256" key="4">
    <source>
        <dbReference type="ARBA" id="ARBA00022989"/>
    </source>
</evidence>
<keyword evidence="2" id="KW-1003">Cell membrane</keyword>
<dbReference type="PROSITE" id="PS50850">
    <property type="entry name" value="MFS"/>
    <property type="match status" value="1"/>
</dbReference>
<proteinExistence type="predicted"/>
<feature type="transmembrane region" description="Helical" evidence="6">
    <location>
        <begin position="134"/>
        <end position="156"/>
    </location>
</feature>
<feature type="domain" description="Major facilitator superfamily (MFS) profile" evidence="7">
    <location>
        <begin position="10"/>
        <end position="387"/>
    </location>
</feature>
<dbReference type="EMBL" id="CP038266">
    <property type="protein sequence ID" value="QBR87322.1"/>
    <property type="molecule type" value="Genomic_DNA"/>
</dbReference>
<evidence type="ECO:0000313" key="8">
    <source>
        <dbReference type="EMBL" id="QBR87322.1"/>
    </source>
</evidence>
<protein>
    <submittedName>
        <fullName evidence="8">MFS transporter</fullName>
    </submittedName>
</protein>
<feature type="transmembrane region" description="Helical" evidence="6">
    <location>
        <begin position="355"/>
        <end position="378"/>
    </location>
</feature>
<dbReference type="InterPro" id="IPR036259">
    <property type="entry name" value="MFS_trans_sf"/>
</dbReference>
<organism evidence="8 9">
    <name type="scientific">Microbacterium wangchenii</name>
    <dbReference type="NCBI Taxonomy" id="2541726"/>
    <lineage>
        <taxon>Bacteria</taxon>
        <taxon>Bacillati</taxon>
        <taxon>Actinomycetota</taxon>
        <taxon>Actinomycetes</taxon>
        <taxon>Micrococcales</taxon>
        <taxon>Microbacteriaceae</taxon>
        <taxon>Microbacterium</taxon>
    </lineage>
</organism>
<feature type="transmembrane region" description="Helical" evidence="6">
    <location>
        <begin position="40"/>
        <end position="64"/>
    </location>
</feature>